<dbReference type="AlphaFoldDB" id="A0A937M134"/>
<evidence type="ECO:0000313" key="2">
    <source>
        <dbReference type="Proteomes" id="UP000705230"/>
    </source>
</evidence>
<dbReference type="Pfam" id="PF11288">
    <property type="entry name" value="DUF3089"/>
    <property type="match status" value="1"/>
</dbReference>
<name>A0A937M134_9GAMM</name>
<reference evidence="1" key="1">
    <citation type="submission" date="2020-10" db="EMBL/GenBank/DDBJ databases">
        <title>Microbiome of the Black Sea water column analyzed by genome centric metagenomics.</title>
        <authorList>
            <person name="Cabello-Yeves P.J."/>
            <person name="Callieri C."/>
            <person name="Picazo A."/>
            <person name="Mehrshad M."/>
            <person name="Haro-Moreno J.M."/>
            <person name="Roda-Garcia J."/>
            <person name="Dzembekova N."/>
            <person name="Slabakova V."/>
            <person name="Slabakova N."/>
            <person name="Moncheva S."/>
            <person name="Rodriguez-Valera F."/>
        </authorList>
    </citation>
    <scope>NUCLEOTIDE SEQUENCE</scope>
    <source>
        <strain evidence="1">BS30m-G43</strain>
    </source>
</reference>
<proteinExistence type="predicted"/>
<dbReference type="InterPro" id="IPR021440">
    <property type="entry name" value="DUF3089"/>
</dbReference>
<dbReference type="Proteomes" id="UP000705230">
    <property type="component" value="Unassembled WGS sequence"/>
</dbReference>
<accession>A0A937M134</accession>
<gene>
    <name evidence="1" type="ORF">ISR29_01050</name>
</gene>
<protein>
    <submittedName>
        <fullName evidence="1">DUF3089 domain-containing protein</fullName>
    </submittedName>
</protein>
<sequence length="364" mass="41762">MEKEELYKLLAPIKPNQAFSNSLHPEKPDYSVVYNWAALPEIKGLQHQVPSESFSSITSSSEVDVFYIHPTGFFGKHWNCKIDKNIASYDRTELMLINQASAFNGSCNIYAPHYRQATYYSYFDINKDGFNAHDLAYQDVEDAFNYYLENFNNGKPFIIAAHSQGALHGQRLIHNNIQNSSLKKQMICAYLIGYIIPEKFFKTLFPNLKPSKSPTDIGTIITWATVMQGHLRTRERTIFWLPDGWTKQDMGQKITTTNPLSWTLDSNWINALDKNLAITTKAKNYNFANRLAKEYSGSIKSIIPTNLQNFDCQINQTNGLLETRGELVNKIRTLVDSGDLHNFDISLFWGSLRQNVEDRINEFI</sequence>
<dbReference type="EMBL" id="JADHSG010000001">
    <property type="protein sequence ID" value="MBL6902774.1"/>
    <property type="molecule type" value="Genomic_DNA"/>
</dbReference>
<dbReference type="InterPro" id="IPR029058">
    <property type="entry name" value="AB_hydrolase_fold"/>
</dbReference>
<evidence type="ECO:0000313" key="1">
    <source>
        <dbReference type="EMBL" id="MBL6902774.1"/>
    </source>
</evidence>
<dbReference type="SUPFAM" id="SSF53474">
    <property type="entry name" value="alpha/beta-Hydrolases"/>
    <property type="match status" value="1"/>
</dbReference>
<organism evidence="1 2">
    <name type="scientific">SAR86 cluster bacterium</name>
    <dbReference type="NCBI Taxonomy" id="2030880"/>
    <lineage>
        <taxon>Bacteria</taxon>
        <taxon>Pseudomonadati</taxon>
        <taxon>Pseudomonadota</taxon>
        <taxon>Gammaproteobacteria</taxon>
        <taxon>SAR86 cluster</taxon>
    </lineage>
</organism>
<comment type="caution">
    <text evidence="1">The sequence shown here is derived from an EMBL/GenBank/DDBJ whole genome shotgun (WGS) entry which is preliminary data.</text>
</comment>